<protein>
    <submittedName>
        <fullName evidence="3">Twitching motility protein</fullName>
    </submittedName>
</protein>
<dbReference type="STRING" id="1588748.HMPREF3182_01421"/>
<dbReference type="InterPro" id="IPR027417">
    <property type="entry name" value="P-loop_NTPase"/>
</dbReference>
<evidence type="ECO:0000313" key="3">
    <source>
        <dbReference type="EMBL" id="KXB90109.1"/>
    </source>
</evidence>
<name>A0A134CD02_9FIRM</name>
<evidence type="ECO:0000313" key="6">
    <source>
        <dbReference type="Proteomes" id="UP000242958"/>
    </source>
</evidence>
<dbReference type="SMART" id="SM00382">
    <property type="entry name" value="AAA"/>
    <property type="match status" value="1"/>
</dbReference>
<evidence type="ECO:0000256" key="1">
    <source>
        <dbReference type="ARBA" id="ARBA00006611"/>
    </source>
</evidence>
<dbReference type="InterPro" id="IPR050921">
    <property type="entry name" value="T4SS_GSP_E_ATPase"/>
</dbReference>
<dbReference type="Proteomes" id="UP000070160">
    <property type="component" value="Unassembled WGS sequence"/>
</dbReference>
<dbReference type="PANTHER" id="PTHR30486">
    <property type="entry name" value="TWITCHING MOTILITY PROTEIN PILT"/>
    <property type="match status" value="1"/>
</dbReference>
<dbReference type="RefSeq" id="WP_062486438.1">
    <property type="nucleotide sequence ID" value="NZ_KQ960955.1"/>
</dbReference>
<reference evidence="4 6" key="3">
    <citation type="submission" date="2017-05" db="EMBL/GenBank/DDBJ databases">
        <authorList>
            <person name="Song R."/>
            <person name="Chenine A.L."/>
            <person name="Ruprecht R.M."/>
        </authorList>
    </citation>
    <scope>NUCLEOTIDE SEQUENCE [LARGE SCALE GENOMIC DNA]</scope>
    <source>
        <strain evidence="4 6">KA00229</strain>
    </source>
</reference>
<proteinExistence type="inferred from homology"/>
<reference evidence="3" key="2">
    <citation type="submission" date="2016-01" db="EMBL/GenBank/DDBJ databases">
        <authorList>
            <person name="Oliw E.H."/>
        </authorList>
    </citation>
    <scope>NUCLEOTIDE SEQUENCE [LARGE SCALE GENOMIC DNA]</scope>
    <source>
        <strain evidence="3">KA00182</strain>
    </source>
</reference>
<dbReference type="PANTHER" id="PTHR30486:SF6">
    <property type="entry name" value="TYPE IV PILUS RETRACTATION ATPASE PILT"/>
    <property type="match status" value="1"/>
</dbReference>
<dbReference type="Pfam" id="PF00437">
    <property type="entry name" value="T2SSE"/>
    <property type="match status" value="1"/>
</dbReference>
<accession>A0A2J8BBD5</accession>
<dbReference type="EMBL" id="LSDT01000050">
    <property type="protein sequence ID" value="KXB90109.1"/>
    <property type="molecule type" value="Genomic_DNA"/>
</dbReference>
<evidence type="ECO:0000313" key="4">
    <source>
        <dbReference type="EMBL" id="PNH22084.1"/>
    </source>
</evidence>
<feature type="domain" description="AAA+ ATPase" evidence="2">
    <location>
        <begin position="107"/>
        <end position="241"/>
    </location>
</feature>
<dbReference type="Gene3D" id="3.40.50.300">
    <property type="entry name" value="P-loop containing nucleotide triphosphate hydrolases"/>
    <property type="match status" value="1"/>
</dbReference>
<organism evidence="3 5">
    <name type="scientific">Megasphaera hutchinsoni</name>
    <dbReference type="NCBI Taxonomy" id="1588748"/>
    <lineage>
        <taxon>Bacteria</taxon>
        <taxon>Bacillati</taxon>
        <taxon>Bacillota</taxon>
        <taxon>Negativicutes</taxon>
        <taxon>Veillonellales</taxon>
        <taxon>Veillonellaceae</taxon>
        <taxon>Megasphaera</taxon>
    </lineage>
</organism>
<reference evidence="5" key="1">
    <citation type="submission" date="2016-01" db="EMBL/GenBank/DDBJ databases">
        <authorList>
            <person name="Mitreva M."/>
            <person name="Pepin K.H."/>
            <person name="Mihindukulasuriya K.A."/>
            <person name="Fulton R."/>
            <person name="Fronick C."/>
            <person name="O'Laughlin M."/>
            <person name="Miner T."/>
            <person name="Herter B."/>
            <person name="Rosa B.A."/>
            <person name="Cordes M."/>
            <person name="Tomlinson C."/>
            <person name="Wollam A."/>
            <person name="Palsikar V.B."/>
            <person name="Mardis E.R."/>
            <person name="Wilson R.K."/>
        </authorList>
    </citation>
    <scope>NUCLEOTIDE SEQUENCE [LARGE SCALE GENOMIC DNA]</scope>
    <source>
        <strain evidence="5">KA00182</strain>
    </source>
</reference>
<gene>
    <name evidence="4" type="ORF">CAL30_02120</name>
    <name evidence="3" type="ORF">HMPREF3182_01421</name>
</gene>
<keyword evidence="5" id="KW-1185">Reference proteome</keyword>
<sequence>MDIEELIATAIVEGASDIHLQSGQVPYMRVRLSLQKMNDTPIQEKWLQQWMANHRDGWSFSWQQVRCRCQVCMTENGMYGVIRLLYPLETLPEDEQPITLAHLSCVGAGLVLICGPTRSGKTTTVCRVLQGIMSNKPYHIITLEDPIEYILKGKKALITQREIGRHVSDFDTGIVQSLRQDPDVLFIGEIRNRETMRAAIMAAETGITVFATMHSPSVMLAINRAVGMFEGSEQEEIRQRLAVVLKAVVAQKFMEKENKLHLLREQLWTNSAVAAVIRSGQFFRLTSIMQTGSAFGMETMEQALNRYWREV</sequence>
<dbReference type="InterPro" id="IPR001482">
    <property type="entry name" value="T2SS/T4SS_dom"/>
</dbReference>
<dbReference type="InterPro" id="IPR003593">
    <property type="entry name" value="AAA+_ATPase"/>
</dbReference>
<evidence type="ECO:0000259" key="2">
    <source>
        <dbReference type="SMART" id="SM00382"/>
    </source>
</evidence>
<dbReference type="GO" id="GO:0016887">
    <property type="term" value="F:ATP hydrolysis activity"/>
    <property type="evidence" value="ECO:0007669"/>
    <property type="project" value="InterPro"/>
</dbReference>
<dbReference type="EMBL" id="NFMF01000003">
    <property type="protein sequence ID" value="PNH22084.1"/>
    <property type="molecule type" value="Genomic_DNA"/>
</dbReference>
<dbReference type="AlphaFoldDB" id="A0A134CD02"/>
<accession>A0A134CD02</accession>
<dbReference type="PATRIC" id="fig|1588748.3.peg.1376"/>
<comment type="caution">
    <text evidence="3">The sequence shown here is derived from an EMBL/GenBank/DDBJ whole genome shotgun (WGS) entry which is preliminary data.</text>
</comment>
<dbReference type="SUPFAM" id="SSF52540">
    <property type="entry name" value="P-loop containing nucleoside triphosphate hydrolases"/>
    <property type="match status" value="1"/>
</dbReference>
<evidence type="ECO:0000313" key="5">
    <source>
        <dbReference type="Proteomes" id="UP000070160"/>
    </source>
</evidence>
<dbReference type="Gene3D" id="3.30.450.90">
    <property type="match status" value="1"/>
</dbReference>
<comment type="similarity">
    <text evidence="1">Belongs to the GSP E family.</text>
</comment>
<dbReference type="Proteomes" id="UP000242958">
    <property type="component" value="Unassembled WGS sequence"/>
</dbReference>